<dbReference type="FunFam" id="3.40.50.300:FF:000006">
    <property type="entry name" value="DNA-binding transcriptional regulator NtrC"/>
    <property type="match status" value="1"/>
</dbReference>
<dbReference type="InterPro" id="IPR009057">
    <property type="entry name" value="Homeodomain-like_sf"/>
</dbReference>
<evidence type="ECO:0000259" key="7">
    <source>
        <dbReference type="PROSITE" id="PS50113"/>
    </source>
</evidence>
<dbReference type="InterPro" id="IPR058031">
    <property type="entry name" value="AAA_lid_NorR"/>
</dbReference>
<dbReference type="Pfam" id="PF00158">
    <property type="entry name" value="Sigma54_activat"/>
    <property type="match status" value="1"/>
</dbReference>
<evidence type="ECO:0000313" key="9">
    <source>
        <dbReference type="Proteomes" id="UP000184052"/>
    </source>
</evidence>
<dbReference type="GO" id="GO:0005524">
    <property type="term" value="F:ATP binding"/>
    <property type="evidence" value="ECO:0007669"/>
    <property type="project" value="UniProtKB-KW"/>
</dbReference>
<dbReference type="InterPro" id="IPR025662">
    <property type="entry name" value="Sigma_54_int_dom_ATP-bd_1"/>
</dbReference>
<keyword evidence="3" id="KW-0805">Transcription regulation</keyword>
<dbReference type="OrthoDB" id="5411866at2"/>
<dbReference type="InterPro" id="IPR000700">
    <property type="entry name" value="PAS-assoc_C"/>
</dbReference>
<dbReference type="Pfam" id="PF13426">
    <property type="entry name" value="PAS_9"/>
    <property type="match status" value="1"/>
</dbReference>
<evidence type="ECO:0000256" key="5">
    <source>
        <dbReference type="ARBA" id="ARBA00023163"/>
    </source>
</evidence>
<feature type="domain" description="PAC" evidence="7">
    <location>
        <begin position="162"/>
        <end position="216"/>
    </location>
</feature>
<proteinExistence type="predicted"/>
<dbReference type="STRING" id="1121476.SAMN02745751_01219"/>
<dbReference type="SMART" id="SM00091">
    <property type="entry name" value="PAS"/>
    <property type="match status" value="2"/>
</dbReference>
<dbReference type="InterPro" id="IPR002197">
    <property type="entry name" value="HTH_Fis"/>
</dbReference>
<dbReference type="SUPFAM" id="SSF52540">
    <property type="entry name" value="P-loop containing nucleoside triphosphate hydrolases"/>
    <property type="match status" value="1"/>
</dbReference>
<dbReference type="Pfam" id="PF02954">
    <property type="entry name" value="HTH_8"/>
    <property type="match status" value="1"/>
</dbReference>
<dbReference type="Gene3D" id="3.30.450.20">
    <property type="entry name" value="PAS domain"/>
    <property type="match status" value="1"/>
</dbReference>
<feature type="domain" description="Sigma-54 factor interaction" evidence="6">
    <location>
        <begin position="244"/>
        <end position="473"/>
    </location>
</feature>
<dbReference type="InterPro" id="IPR003593">
    <property type="entry name" value="AAA+_ATPase"/>
</dbReference>
<dbReference type="GO" id="GO:0043565">
    <property type="term" value="F:sequence-specific DNA binding"/>
    <property type="evidence" value="ECO:0007669"/>
    <property type="project" value="InterPro"/>
</dbReference>
<evidence type="ECO:0000259" key="6">
    <source>
        <dbReference type="PROSITE" id="PS50045"/>
    </source>
</evidence>
<dbReference type="PROSITE" id="PS00676">
    <property type="entry name" value="SIGMA54_INTERACT_2"/>
    <property type="match status" value="1"/>
</dbReference>
<dbReference type="InterPro" id="IPR000014">
    <property type="entry name" value="PAS"/>
</dbReference>
<evidence type="ECO:0000256" key="3">
    <source>
        <dbReference type="ARBA" id="ARBA00023015"/>
    </source>
</evidence>
<evidence type="ECO:0000256" key="2">
    <source>
        <dbReference type="ARBA" id="ARBA00022840"/>
    </source>
</evidence>
<dbReference type="Gene3D" id="3.40.50.300">
    <property type="entry name" value="P-loop containing nucleotide triphosphate hydrolases"/>
    <property type="match status" value="1"/>
</dbReference>
<dbReference type="SMART" id="SM00382">
    <property type="entry name" value="AAA"/>
    <property type="match status" value="1"/>
</dbReference>
<gene>
    <name evidence="8" type="ORF">SAMN02745751_01219</name>
</gene>
<dbReference type="Gene3D" id="1.10.8.60">
    <property type="match status" value="1"/>
</dbReference>
<dbReference type="InterPro" id="IPR002078">
    <property type="entry name" value="Sigma_54_int"/>
</dbReference>
<evidence type="ECO:0000256" key="4">
    <source>
        <dbReference type="ARBA" id="ARBA00023125"/>
    </source>
</evidence>
<dbReference type="Proteomes" id="UP000184052">
    <property type="component" value="Unassembled WGS sequence"/>
</dbReference>
<dbReference type="PROSITE" id="PS50113">
    <property type="entry name" value="PAC"/>
    <property type="match status" value="1"/>
</dbReference>
<sequence>MEFFQILDILTNAVIMVDHEGYAMHVNSSAKRLLKSVGKSDIGHISEIDPDFAEMDYEDNNIRKSLFFRNLSISVSIIRKRDIFNGILYIFEETPSTSAIIGTILDCVDDVVGIVNKEGIYEKCNIMAEKILGICEKDYVGRDFEEFEKRELQSVPIVGEVLKKEKKIQKNVEYLNGRSITYTGIPIFNDSGELTRMVVTGRDVSDLVRLKGELKQAQDMEIEYYTELQELKEQRRHKKREEEVIHSSLSMEKLLNIAKRAANTDSSVFITGESGVGKEVIAKHIHKNSDRKDKAFIAINCAAIPSELLESEFFGYEEGAFTGAKKGGKKGLFEEANGGTIFLDEIGELPLSMQSKLLRVIQENGFMRIGGNKIIPVDVRYISATNIAREDLASKEKFRQDLYYRLSVVPLRIPPLRDRKSDIFPLAYHFLKLNNAKYDRDVKITSDVMEKFHIYSWPGNVRELKNVIERMVILSSRDVVSIDDLDNLIQLDTYDDSRKNGIISINGLIELNKAYRMVDEIMISSAIDQFGTIAEAAKQLGIAPSTIHRKVSKGYNFNI</sequence>
<keyword evidence="4 8" id="KW-0238">DNA-binding</keyword>
<organism evidence="8 9">
    <name type="scientific">Dethiosulfatibacter aminovorans DSM 17477</name>
    <dbReference type="NCBI Taxonomy" id="1121476"/>
    <lineage>
        <taxon>Bacteria</taxon>
        <taxon>Bacillati</taxon>
        <taxon>Bacillota</taxon>
        <taxon>Tissierellia</taxon>
        <taxon>Dethiosulfatibacter</taxon>
    </lineage>
</organism>
<dbReference type="InterPro" id="IPR025944">
    <property type="entry name" value="Sigma_54_int_dom_CS"/>
</dbReference>
<dbReference type="RefSeq" id="WP_073048623.1">
    <property type="nucleotide sequence ID" value="NZ_FQZL01000007.1"/>
</dbReference>
<dbReference type="SUPFAM" id="SSF55785">
    <property type="entry name" value="PYP-like sensor domain (PAS domain)"/>
    <property type="match status" value="1"/>
</dbReference>
<keyword evidence="5" id="KW-0804">Transcription</keyword>
<dbReference type="InterPro" id="IPR027417">
    <property type="entry name" value="P-loop_NTPase"/>
</dbReference>
<dbReference type="PROSITE" id="PS50045">
    <property type="entry name" value="SIGMA54_INTERACT_4"/>
    <property type="match status" value="1"/>
</dbReference>
<dbReference type="CDD" id="cd00009">
    <property type="entry name" value="AAA"/>
    <property type="match status" value="1"/>
</dbReference>
<keyword evidence="2" id="KW-0067">ATP-binding</keyword>
<reference evidence="8 9" key="1">
    <citation type="submission" date="2016-11" db="EMBL/GenBank/DDBJ databases">
        <authorList>
            <person name="Jaros S."/>
            <person name="Januszkiewicz K."/>
            <person name="Wedrychowicz H."/>
        </authorList>
    </citation>
    <scope>NUCLEOTIDE SEQUENCE [LARGE SCALE GENOMIC DNA]</scope>
    <source>
        <strain evidence="8 9">DSM 17477</strain>
    </source>
</reference>
<dbReference type="PROSITE" id="PS00688">
    <property type="entry name" value="SIGMA54_INTERACT_3"/>
    <property type="match status" value="1"/>
</dbReference>
<dbReference type="PANTHER" id="PTHR32071">
    <property type="entry name" value="TRANSCRIPTIONAL REGULATORY PROTEIN"/>
    <property type="match status" value="1"/>
</dbReference>
<accession>A0A1M6EJT3</accession>
<dbReference type="GO" id="GO:0006355">
    <property type="term" value="P:regulation of DNA-templated transcription"/>
    <property type="evidence" value="ECO:0007669"/>
    <property type="project" value="InterPro"/>
</dbReference>
<name>A0A1M6EJT3_9FIRM</name>
<protein>
    <submittedName>
        <fullName evidence="8">Transcriptional regulator containing PAS, AAA-type ATPase, and DNA-binding Fis domains</fullName>
    </submittedName>
</protein>
<dbReference type="InterPro" id="IPR025943">
    <property type="entry name" value="Sigma_54_int_dom_ATP-bd_2"/>
</dbReference>
<keyword evidence="9" id="KW-1185">Reference proteome</keyword>
<dbReference type="InterPro" id="IPR035965">
    <property type="entry name" value="PAS-like_dom_sf"/>
</dbReference>
<evidence type="ECO:0000313" key="8">
    <source>
        <dbReference type="EMBL" id="SHI85717.1"/>
    </source>
</evidence>
<dbReference type="EMBL" id="FQZL01000007">
    <property type="protein sequence ID" value="SHI85717.1"/>
    <property type="molecule type" value="Genomic_DNA"/>
</dbReference>
<dbReference type="PROSITE" id="PS00675">
    <property type="entry name" value="SIGMA54_INTERACT_1"/>
    <property type="match status" value="1"/>
</dbReference>
<keyword evidence="1" id="KW-0547">Nucleotide-binding</keyword>
<dbReference type="SUPFAM" id="SSF46689">
    <property type="entry name" value="Homeodomain-like"/>
    <property type="match status" value="1"/>
</dbReference>
<dbReference type="Pfam" id="PF25601">
    <property type="entry name" value="AAA_lid_14"/>
    <property type="match status" value="1"/>
</dbReference>
<dbReference type="AlphaFoldDB" id="A0A1M6EJT3"/>
<dbReference type="PANTHER" id="PTHR32071:SF57">
    <property type="entry name" value="C4-DICARBOXYLATE TRANSPORT TRANSCRIPTIONAL REGULATORY PROTEIN DCTD"/>
    <property type="match status" value="1"/>
</dbReference>
<evidence type="ECO:0000256" key="1">
    <source>
        <dbReference type="ARBA" id="ARBA00022741"/>
    </source>
</evidence>